<dbReference type="AlphaFoldDB" id="A0A8X6QMY9"/>
<gene>
    <name evidence="1" type="ORF">NPIL_89191</name>
</gene>
<name>A0A8X6QMY9_NEPPI</name>
<protein>
    <submittedName>
        <fullName evidence="1">Uncharacterized protein</fullName>
    </submittedName>
</protein>
<proteinExistence type="predicted"/>
<dbReference type="EMBL" id="BMAW01083716">
    <property type="protein sequence ID" value="GFU35327.1"/>
    <property type="molecule type" value="Genomic_DNA"/>
</dbReference>
<organism evidence="1 2">
    <name type="scientific">Nephila pilipes</name>
    <name type="common">Giant wood spider</name>
    <name type="synonym">Nephila maculata</name>
    <dbReference type="NCBI Taxonomy" id="299642"/>
    <lineage>
        <taxon>Eukaryota</taxon>
        <taxon>Metazoa</taxon>
        <taxon>Ecdysozoa</taxon>
        <taxon>Arthropoda</taxon>
        <taxon>Chelicerata</taxon>
        <taxon>Arachnida</taxon>
        <taxon>Araneae</taxon>
        <taxon>Araneomorphae</taxon>
        <taxon>Entelegynae</taxon>
        <taxon>Araneoidea</taxon>
        <taxon>Nephilidae</taxon>
        <taxon>Nephila</taxon>
    </lineage>
</organism>
<reference evidence="1" key="1">
    <citation type="submission" date="2020-08" db="EMBL/GenBank/DDBJ databases">
        <title>Multicomponent nature underlies the extraordinary mechanical properties of spider dragline silk.</title>
        <authorList>
            <person name="Kono N."/>
            <person name="Nakamura H."/>
            <person name="Mori M."/>
            <person name="Yoshida Y."/>
            <person name="Ohtoshi R."/>
            <person name="Malay A.D."/>
            <person name="Moran D.A.P."/>
            <person name="Tomita M."/>
            <person name="Numata K."/>
            <person name="Arakawa K."/>
        </authorList>
    </citation>
    <scope>NUCLEOTIDE SEQUENCE</scope>
</reference>
<accession>A0A8X6QMY9</accession>
<sequence length="67" mass="7382">MFSKDKKAVIGKPFIRAQGPTEIEETSETLVTSPSANRSIIDEDDGINLVSPPVKRSKCYNPHVNKP</sequence>
<evidence type="ECO:0000313" key="1">
    <source>
        <dbReference type="EMBL" id="GFU35327.1"/>
    </source>
</evidence>
<keyword evidence="2" id="KW-1185">Reference proteome</keyword>
<dbReference type="OrthoDB" id="6436761at2759"/>
<comment type="caution">
    <text evidence="1">The sequence shown here is derived from an EMBL/GenBank/DDBJ whole genome shotgun (WGS) entry which is preliminary data.</text>
</comment>
<evidence type="ECO:0000313" key="2">
    <source>
        <dbReference type="Proteomes" id="UP000887013"/>
    </source>
</evidence>
<dbReference type="Proteomes" id="UP000887013">
    <property type="component" value="Unassembled WGS sequence"/>
</dbReference>